<dbReference type="SMART" id="SM00270">
    <property type="entry name" value="ChtBD1"/>
    <property type="match status" value="1"/>
</dbReference>
<dbReference type="Proteomes" id="UP000006702">
    <property type="component" value="Unassembled WGS sequence"/>
</dbReference>
<evidence type="ECO:0000256" key="13">
    <source>
        <dbReference type="SAM" id="SignalP"/>
    </source>
</evidence>
<keyword evidence="11" id="KW-1015">Disulfide bond</keyword>
<dbReference type="InterPro" id="IPR011583">
    <property type="entry name" value="Chitinase_II/V-like_cat"/>
</dbReference>
<keyword evidence="17" id="KW-1185">Reference proteome</keyword>
<comment type="similarity">
    <text evidence="2">Belongs to the glycosyl hydrolase 18 family. Chitinase class V subfamily.</text>
</comment>
<dbReference type="InterPro" id="IPR001223">
    <property type="entry name" value="Glyco_hydro18_cat"/>
</dbReference>
<dbReference type="PANTHER" id="PTHR11177">
    <property type="entry name" value="CHITINASE"/>
    <property type="match status" value="1"/>
</dbReference>
<dbReference type="GO" id="GO:0008061">
    <property type="term" value="F:chitin binding"/>
    <property type="evidence" value="ECO:0007669"/>
    <property type="project" value="UniProtKB-UniRule"/>
</dbReference>
<dbReference type="PROSITE" id="PS50941">
    <property type="entry name" value="CHIT_BIND_I_2"/>
    <property type="match status" value="1"/>
</dbReference>
<keyword evidence="10" id="KW-0624">Polysaccharide degradation</keyword>
<dbReference type="eggNOG" id="KOG2806">
    <property type="taxonomic scope" value="Eukaryota"/>
</dbReference>
<name>A1CV42_NEOFI</name>
<evidence type="ECO:0000256" key="2">
    <source>
        <dbReference type="ARBA" id="ARBA00008682"/>
    </source>
</evidence>
<dbReference type="EC" id="3.2.1.14" evidence="3"/>
<dbReference type="STRING" id="331117.A1CV42"/>
<dbReference type="GeneID" id="4594205"/>
<sequence>MASRPVSFLQVVGPVLILLLFCAASVIAQDCTPKPDIVALPRSIVAKGVFPTVITNLVVMPRILAQVVVAYCDPGYGAEWAEKAHCPLNVCCSKYGFCGITEEFCGNKTVKHETCSKDKYLSRVVGYYEGWSSRRGCNTVWPEQIKLGVYSHINFAFATIHPETYEVLPADERDVPLYKRLTDLKQYDPNLKVMIALGGWTFNDPGPTATLFSDLAASEEKQKKFFKSLVSFMSTYDFDGVDLDWEYPEASDRSGRPADYDNFPKFMANLKNSLDKTPGRSELSITLPASYWYLQHFDIKELAKHVSFFNIMTYDLHGTWDRGNKWTGEYLNAHTNLTEMKTAFDLLWRNDIDADMVTMGLAFYGRAYTVASPNCMEPGCLYLSGGKKGECSDETGVLLNSEIMDIMSSKQLSAKLYKDAAVKVVHWEDQWVSYDDKETFQIKTDFAREQCLGGVMVWAISHDTQSGTFAGALAAVSNRRVLAQRQVQDDDYVVDTTNYDTCKWSNCGEPCPSGWQMIKREDEWRRSSNDYMLDSTGCNGVGYRSWCCPPTTAPKCGWYSFNNGHCSSGCPSGSVEVGSTREGCKNYEFDYQAACCTIQDSDGSEITSMALYNTCEWAASPLCDTGVCSFKGTTKPTELVKSGTGSGGVYCLPNGKMEQTVFPKGQLSERKLCCNTNEATRKWEKCEWHNNIGLGKPGQDCYSGCPKDTIRVAMNTYNHGCYARGGQAFCCNANYYTESKRLSDDLQTFQDAVDAWIADPACVTETSTTQSVSARASKCDRGVLHMYLAQLFLRGLVNQDHWDAVAKIWNRVSDKFSHLGAESLFNFVTSKEKYPAYFIHGKDQTADEVLDRPVSFDLMIGGDPNFISCDLDLCTYMDCSKVDADESDDALAARDVLNMLIGRQAKDDDNGPTWFSCNDGLKKAKLQYTRADYPTISQWAPDEDAMKEAVDYESKEECTNCEVTTKQASKGDQKKKKYTTEHIIEVKTILRFLKWLIKHEECGVDCTFFAEYFFKAVLTGNNPPLPGGKNSQKPITRVMEALGSLNLRENFRLLEKGLNEIKGGIWGVKAEPKDWHKWITSDDPSPALAYLRNRFLAQVIAVYNYLNLPQVWSRFQATNRILRGQMQYVSDAYNTANKDNKDKKQIKLLECWDKFLAEFLKEMLGDSTKFIQVGIGQLRTYWMESRDPENKDWLTKVAQVKGYLDALEGKIGKVSLDLNHLV</sequence>
<dbReference type="Pfam" id="PF00704">
    <property type="entry name" value="Glyco_hydro_18"/>
    <property type="match status" value="1"/>
</dbReference>
<feature type="disulfide bond" evidence="11">
    <location>
        <begin position="91"/>
        <end position="105"/>
    </location>
</feature>
<protein>
    <recommendedName>
        <fullName evidence="3">chitinase</fullName>
        <ecNumber evidence="3">3.2.1.14</ecNumber>
    </recommendedName>
</protein>
<evidence type="ECO:0000256" key="3">
    <source>
        <dbReference type="ARBA" id="ARBA00012729"/>
    </source>
</evidence>
<keyword evidence="4 11" id="KW-0147">Chitin-binding</keyword>
<reference evidence="17" key="1">
    <citation type="journal article" date="2008" name="PLoS Genet.">
        <title>Genomic islands in the pathogenic filamentous fungus Aspergillus fumigatus.</title>
        <authorList>
            <person name="Fedorova N.D."/>
            <person name="Khaldi N."/>
            <person name="Joardar V.S."/>
            <person name="Maiti R."/>
            <person name="Amedeo P."/>
            <person name="Anderson M.J."/>
            <person name="Crabtree J."/>
            <person name="Silva J.C."/>
            <person name="Badger J.H."/>
            <person name="Albarraq A."/>
            <person name="Angiuoli S."/>
            <person name="Bussey H."/>
            <person name="Bowyer P."/>
            <person name="Cotty P.J."/>
            <person name="Dyer P.S."/>
            <person name="Egan A."/>
            <person name="Galens K."/>
            <person name="Fraser-Liggett C.M."/>
            <person name="Haas B.J."/>
            <person name="Inman J.M."/>
            <person name="Kent R."/>
            <person name="Lemieux S."/>
            <person name="Malavazi I."/>
            <person name="Orvis J."/>
            <person name="Roemer T."/>
            <person name="Ronning C.M."/>
            <person name="Sundaram J.P."/>
            <person name="Sutton G."/>
            <person name="Turner G."/>
            <person name="Venter J.C."/>
            <person name="White O.R."/>
            <person name="Whitty B.R."/>
            <person name="Youngman P."/>
            <person name="Wolfe K.H."/>
            <person name="Goldman G.H."/>
            <person name="Wortman J.R."/>
            <person name="Jiang B."/>
            <person name="Denning D.W."/>
            <person name="Nierman W.C."/>
        </authorList>
    </citation>
    <scope>NUCLEOTIDE SEQUENCE [LARGE SCALE GENOMIC DNA]</scope>
    <source>
        <strain evidence="17">ATCC 1020 / DSM 3700 / CBS 544.65 / FGSC A1164 / JCM 1740 / NRRL 181 / WB 181</strain>
    </source>
</reference>
<dbReference type="SUPFAM" id="SSF54556">
    <property type="entry name" value="Chitinase insertion domain"/>
    <property type="match status" value="1"/>
</dbReference>
<evidence type="ECO:0000313" key="16">
    <source>
        <dbReference type="EMBL" id="EAW25619.1"/>
    </source>
</evidence>
<dbReference type="KEGG" id="nfi:NFIA_044380"/>
<evidence type="ECO:0000256" key="5">
    <source>
        <dbReference type="ARBA" id="ARBA00022801"/>
    </source>
</evidence>
<dbReference type="SUPFAM" id="SSF51445">
    <property type="entry name" value="(Trans)glycosidases"/>
    <property type="match status" value="1"/>
</dbReference>
<feature type="domain" description="GH18" evidence="15">
    <location>
        <begin position="122"/>
        <end position="480"/>
    </location>
</feature>
<dbReference type="GO" id="GO:0008843">
    <property type="term" value="F:endochitinase activity"/>
    <property type="evidence" value="ECO:0007669"/>
    <property type="project" value="UniProtKB-EC"/>
</dbReference>
<evidence type="ECO:0000256" key="6">
    <source>
        <dbReference type="ARBA" id="ARBA00023024"/>
    </source>
</evidence>
<dbReference type="PROSITE" id="PS01095">
    <property type="entry name" value="GH18_1"/>
    <property type="match status" value="1"/>
</dbReference>
<feature type="domain" description="Chitin-binding type-1" evidence="14">
    <location>
        <begin position="69"/>
        <end position="117"/>
    </location>
</feature>
<dbReference type="InterPro" id="IPR050314">
    <property type="entry name" value="Glycosyl_Hydrlase_18"/>
</dbReference>
<keyword evidence="13" id="KW-0732">Signal</keyword>
<feature type="disulfide bond" evidence="11">
    <location>
        <begin position="86"/>
        <end position="98"/>
    </location>
</feature>
<dbReference type="InterPro" id="IPR036861">
    <property type="entry name" value="Endochitinase-like_sf"/>
</dbReference>
<keyword evidence="9 12" id="KW-0326">Glycosidase</keyword>
<dbReference type="PANTHER" id="PTHR11177:SF333">
    <property type="entry name" value="CHITINASE"/>
    <property type="match status" value="1"/>
</dbReference>
<dbReference type="InterPro" id="IPR029070">
    <property type="entry name" value="Chitinase_insertion_sf"/>
</dbReference>
<dbReference type="PROSITE" id="PS51910">
    <property type="entry name" value="GH18_2"/>
    <property type="match status" value="1"/>
</dbReference>
<evidence type="ECO:0000256" key="9">
    <source>
        <dbReference type="ARBA" id="ARBA00023295"/>
    </source>
</evidence>
<comment type="caution">
    <text evidence="11">Lacks conserved residue(s) required for the propagation of feature annotation.</text>
</comment>
<dbReference type="GO" id="GO:0000272">
    <property type="term" value="P:polysaccharide catabolic process"/>
    <property type="evidence" value="ECO:0007669"/>
    <property type="project" value="UniProtKB-KW"/>
</dbReference>
<dbReference type="AlphaFoldDB" id="A1CV42"/>
<dbReference type="InterPro" id="IPR001579">
    <property type="entry name" value="Glyco_hydro_18_chit_AS"/>
</dbReference>
<feature type="chain" id="PRO_5002633201" description="chitinase" evidence="13">
    <location>
        <begin position="29"/>
        <end position="1222"/>
    </location>
</feature>
<dbReference type="Gene3D" id="3.10.50.10">
    <property type="match status" value="1"/>
</dbReference>
<evidence type="ECO:0000256" key="10">
    <source>
        <dbReference type="ARBA" id="ARBA00023326"/>
    </source>
</evidence>
<dbReference type="SMART" id="SM00636">
    <property type="entry name" value="Glyco_18"/>
    <property type="match status" value="1"/>
</dbReference>
<accession>A1CV42</accession>
<feature type="signal peptide" evidence="13">
    <location>
        <begin position="1"/>
        <end position="28"/>
    </location>
</feature>
<keyword evidence="5 12" id="KW-0378">Hydrolase</keyword>
<comment type="catalytic activity">
    <reaction evidence="1">
        <text>Random endo-hydrolysis of N-acetyl-beta-D-glucosaminide (1-&gt;4)-beta-linkages in chitin and chitodextrins.</text>
        <dbReference type="EC" id="3.2.1.14"/>
    </reaction>
</comment>
<evidence type="ECO:0000313" key="17">
    <source>
        <dbReference type="Proteomes" id="UP000006702"/>
    </source>
</evidence>
<evidence type="ECO:0000256" key="7">
    <source>
        <dbReference type="ARBA" id="ARBA00023026"/>
    </source>
</evidence>
<keyword evidence="7" id="KW-0843">Virulence</keyword>
<evidence type="ECO:0000256" key="1">
    <source>
        <dbReference type="ARBA" id="ARBA00000822"/>
    </source>
</evidence>
<dbReference type="OrthoDB" id="73875at2759"/>
<keyword evidence="6" id="KW-0146">Chitin degradation</keyword>
<dbReference type="InterPro" id="IPR018371">
    <property type="entry name" value="Chitin-binding_1_CS"/>
</dbReference>
<dbReference type="GO" id="GO:0006032">
    <property type="term" value="P:chitin catabolic process"/>
    <property type="evidence" value="ECO:0007669"/>
    <property type="project" value="UniProtKB-KW"/>
</dbReference>
<gene>
    <name evidence="16" type="ORF">NFIA_044380</name>
</gene>
<dbReference type="SUPFAM" id="SSF57016">
    <property type="entry name" value="Plant lectins/antimicrobial peptides"/>
    <property type="match status" value="1"/>
</dbReference>
<evidence type="ECO:0000259" key="15">
    <source>
        <dbReference type="PROSITE" id="PS51910"/>
    </source>
</evidence>
<evidence type="ECO:0000259" key="14">
    <source>
        <dbReference type="PROSITE" id="PS50941"/>
    </source>
</evidence>
<keyword evidence="8" id="KW-0119">Carbohydrate metabolism</keyword>
<proteinExistence type="inferred from homology"/>
<dbReference type="VEuPathDB" id="FungiDB:NFIA_044380"/>
<evidence type="ECO:0000256" key="12">
    <source>
        <dbReference type="RuleBase" id="RU000489"/>
    </source>
</evidence>
<dbReference type="HOGENOM" id="CLU_001837_0_0_1"/>
<dbReference type="PROSITE" id="PS00026">
    <property type="entry name" value="CHIT_BIND_I_1"/>
    <property type="match status" value="1"/>
</dbReference>
<dbReference type="OMA" id="RSWCCPP"/>
<evidence type="ECO:0000256" key="4">
    <source>
        <dbReference type="ARBA" id="ARBA00022669"/>
    </source>
</evidence>
<dbReference type="EMBL" id="DS027684">
    <property type="protein sequence ID" value="EAW25619.1"/>
    <property type="molecule type" value="Genomic_DNA"/>
</dbReference>
<evidence type="ECO:0000256" key="8">
    <source>
        <dbReference type="ARBA" id="ARBA00023277"/>
    </source>
</evidence>
<dbReference type="InterPro" id="IPR017853">
    <property type="entry name" value="GH"/>
</dbReference>
<dbReference type="Gene3D" id="3.30.60.10">
    <property type="entry name" value="Endochitinase-like"/>
    <property type="match status" value="1"/>
</dbReference>
<organism evidence="16 17">
    <name type="scientific">Neosartorya fischeri (strain ATCC 1020 / DSM 3700 / CBS 544.65 / FGSC A1164 / JCM 1740 / NRRL 181 / WB 181)</name>
    <name type="common">Aspergillus fischerianus</name>
    <dbReference type="NCBI Taxonomy" id="331117"/>
    <lineage>
        <taxon>Eukaryota</taxon>
        <taxon>Fungi</taxon>
        <taxon>Dikarya</taxon>
        <taxon>Ascomycota</taxon>
        <taxon>Pezizomycotina</taxon>
        <taxon>Eurotiomycetes</taxon>
        <taxon>Eurotiomycetidae</taxon>
        <taxon>Eurotiales</taxon>
        <taxon>Aspergillaceae</taxon>
        <taxon>Aspergillus</taxon>
        <taxon>Aspergillus subgen. Fumigati</taxon>
    </lineage>
</organism>
<dbReference type="InterPro" id="IPR001002">
    <property type="entry name" value="Chitin-bd_1"/>
</dbReference>
<dbReference type="Pfam" id="PF00187">
    <property type="entry name" value="Chitin_bind_1"/>
    <property type="match status" value="1"/>
</dbReference>
<evidence type="ECO:0000256" key="11">
    <source>
        <dbReference type="PROSITE-ProRule" id="PRU00261"/>
    </source>
</evidence>
<dbReference type="RefSeq" id="XP_001267516.1">
    <property type="nucleotide sequence ID" value="XM_001267515.1"/>
</dbReference>
<dbReference type="Gene3D" id="3.20.20.80">
    <property type="entry name" value="Glycosidases"/>
    <property type="match status" value="1"/>
</dbReference>
<dbReference type="CDD" id="cd00035">
    <property type="entry name" value="ChtBD1"/>
    <property type="match status" value="1"/>
</dbReference>